<dbReference type="InterPro" id="IPR037401">
    <property type="entry name" value="SnoaL-like"/>
</dbReference>
<dbReference type="AlphaFoldDB" id="A0A7K0DZH3"/>
<dbReference type="EMBL" id="WEGI01000015">
    <property type="protein sequence ID" value="MQY30927.1"/>
    <property type="molecule type" value="Genomic_DNA"/>
</dbReference>
<dbReference type="Proteomes" id="UP000431401">
    <property type="component" value="Unassembled WGS sequence"/>
</dbReference>
<evidence type="ECO:0000313" key="2">
    <source>
        <dbReference type="EMBL" id="MQY30927.1"/>
    </source>
</evidence>
<reference evidence="2 3" key="1">
    <citation type="submission" date="2019-10" db="EMBL/GenBank/DDBJ databases">
        <title>Nocardia macrotermitis sp. nov. and Nocardia aurantia sp. nov., isolated from the gut of fungus growing-termite Macrotermes natalensis.</title>
        <authorList>
            <person name="Benndorf R."/>
            <person name="Schwitalla J."/>
            <person name="Martin K."/>
            <person name="De Beer W."/>
            <person name="Kaster A.-K."/>
            <person name="Vollmers J."/>
            <person name="Poulsen M."/>
            <person name="Beemelmanns C."/>
        </authorList>
    </citation>
    <scope>NUCLEOTIDE SEQUENCE [LARGE SCALE GENOMIC DNA]</scope>
    <source>
        <strain evidence="2 3">RB56</strain>
    </source>
</reference>
<dbReference type="Gene3D" id="3.10.450.50">
    <property type="match status" value="1"/>
</dbReference>
<organism evidence="2 3">
    <name type="scientific">Nocardia aurantia</name>
    <dbReference type="NCBI Taxonomy" id="2585199"/>
    <lineage>
        <taxon>Bacteria</taxon>
        <taxon>Bacillati</taxon>
        <taxon>Actinomycetota</taxon>
        <taxon>Actinomycetes</taxon>
        <taxon>Mycobacteriales</taxon>
        <taxon>Nocardiaceae</taxon>
        <taxon>Nocardia</taxon>
    </lineage>
</organism>
<evidence type="ECO:0000259" key="1">
    <source>
        <dbReference type="Pfam" id="PF13577"/>
    </source>
</evidence>
<dbReference type="Pfam" id="PF13577">
    <property type="entry name" value="SnoaL_4"/>
    <property type="match status" value="1"/>
</dbReference>
<proteinExistence type="predicted"/>
<dbReference type="SUPFAM" id="SSF54427">
    <property type="entry name" value="NTF2-like"/>
    <property type="match status" value="1"/>
</dbReference>
<dbReference type="InterPro" id="IPR032710">
    <property type="entry name" value="NTF2-like_dom_sf"/>
</dbReference>
<accession>A0A7K0DZH3</accession>
<feature type="domain" description="SnoaL-like" evidence="1">
    <location>
        <begin position="15"/>
        <end position="142"/>
    </location>
</feature>
<protein>
    <recommendedName>
        <fullName evidence="1">SnoaL-like domain-containing protein</fullName>
    </recommendedName>
</protein>
<comment type="caution">
    <text evidence="2">The sequence shown here is derived from an EMBL/GenBank/DDBJ whole genome shotgun (WGS) entry which is preliminary data.</text>
</comment>
<dbReference type="OrthoDB" id="8364121at2"/>
<name>A0A7K0DZH3_9NOCA</name>
<evidence type="ECO:0000313" key="3">
    <source>
        <dbReference type="Proteomes" id="UP000431401"/>
    </source>
</evidence>
<sequence>MVTFDPDQAVSVIVIQQLVTEWAHELDVNNGIVGMAELLTEDVRYNVGGTVRGNRDEVLQFYKDRYARLEATEEGVPFHRHTLHNLRVAFTGADTAEIEFGLAYFTTAGVPAKQEHADPALLSDVFMDVRRDDDGHWRISRFDSTMTFHRVIK</sequence>
<keyword evidence="3" id="KW-1185">Reference proteome</keyword>
<gene>
    <name evidence="2" type="ORF">NRB56_65320</name>
</gene>
<dbReference type="RefSeq" id="WP_153348162.1">
    <property type="nucleotide sequence ID" value="NZ_WEGI01000015.1"/>
</dbReference>